<protein>
    <recommendedName>
        <fullName evidence="1">CMP/dCMP-type deaminase domain-containing protein</fullName>
    </recommendedName>
</protein>
<dbReference type="InterPro" id="IPR002125">
    <property type="entry name" value="CMP_dCMP_dom"/>
</dbReference>
<dbReference type="Pfam" id="PF00383">
    <property type="entry name" value="dCMP_cyt_deam_1"/>
    <property type="match status" value="1"/>
</dbReference>
<dbReference type="AlphaFoldDB" id="A0A6C0E8L1"/>
<dbReference type="GO" id="GO:0003824">
    <property type="term" value="F:catalytic activity"/>
    <property type="evidence" value="ECO:0007669"/>
    <property type="project" value="InterPro"/>
</dbReference>
<reference evidence="2" key="1">
    <citation type="journal article" date="2020" name="Nature">
        <title>Giant virus diversity and host interactions through global metagenomics.</title>
        <authorList>
            <person name="Schulz F."/>
            <person name="Roux S."/>
            <person name="Paez-Espino D."/>
            <person name="Jungbluth S."/>
            <person name="Walsh D.A."/>
            <person name="Denef V.J."/>
            <person name="McMahon K.D."/>
            <person name="Konstantinidis K.T."/>
            <person name="Eloe-Fadrosh E.A."/>
            <person name="Kyrpides N.C."/>
            <person name="Woyke T."/>
        </authorList>
    </citation>
    <scope>NUCLEOTIDE SEQUENCE</scope>
    <source>
        <strain evidence="2">GVMAG-M-3300023179-150</strain>
    </source>
</reference>
<evidence type="ECO:0000313" key="2">
    <source>
        <dbReference type="EMBL" id="QHT25072.1"/>
    </source>
</evidence>
<dbReference type="InterPro" id="IPR016193">
    <property type="entry name" value="Cytidine_deaminase-like"/>
</dbReference>
<organism evidence="2">
    <name type="scientific">viral metagenome</name>
    <dbReference type="NCBI Taxonomy" id="1070528"/>
    <lineage>
        <taxon>unclassified sequences</taxon>
        <taxon>metagenomes</taxon>
        <taxon>organismal metagenomes</taxon>
    </lineage>
</organism>
<dbReference type="Gene3D" id="3.40.140.10">
    <property type="entry name" value="Cytidine Deaminase, domain 2"/>
    <property type="match status" value="1"/>
</dbReference>
<accession>A0A6C0E8L1</accession>
<feature type="domain" description="CMP/dCMP-type deaminase" evidence="1">
    <location>
        <begin position="15"/>
        <end position="90"/>
    </location>
</feature>
<evidence type="ECO:0000259" key="1">
    <source>
        <dbReference type="Pfam" id="PF00383"/>
    </source>
</evidence>
<proteinExistence type="predicted"/>
<sequence>MLSFKNDDKINDLSQTQKKYFELAASVATASPMSKQTGVVIVGNGRVVSDGYNTYGGSFLKDPLGVMIPICSIHAEVMAVMKLWDREKGYKGRKVAQAA</sequence>
<dbReference type="SUPFAM" id="SSF53927">
    <property type="entry name" value="Cytidine deaminase-like"/>
    <property type="match status" value="1"/>
</dbReference>
<name>A0A6C0E8L1_9ZZZZ</name>
<dbReference type="EMBL" id="MN739755">
    <property type="protein sequence ID" value="QHT25072.1"/>
    <property type="molecule type" value="Genomic_DNA"/>
</dbReference>